<evidence type="ECO:0000256" key="2">
    <source>
        <dbReference type="HAMAP-Rule" id="MF_00048"/>
    </source>
</evidence>
<dbReference type="InterPro" id="IPR011335">
    <property type="entry name" value="Restrct_endonuc-II-like"/>
</dbReference>
<dbReference type="InterPro" id="IPR011856">
    <property type="entry name" value="tRNA_endonuc-like_dom_sf"/>
</dbReference>
<comment type="similarity">
    <text evidence="1 2">Belongs to the UPF0102 family.</text>
</comment>
<dbReference type="EMBL" id="MFZV01000017">
    <property type="protein sequence ID" value="OGK31202.1"/>
    <property type="molecule type" value="Genomic_DNA"/>
</dbReference>
<comment type="caution">
    <text evidence="3">The sequence shown here is derived from an EMBL/GenBank/DDBJ whole genome shotgun (WGS) entry which is preliminary data.</text>
</comment>
<sequence>MKFANNKTGILGEQIAAKFLLKNGYSIVEKNFKVNFGEIDIIAYKNDIIHFVEVKARYSPLKVMPYEQVNQRKINKLIKLSSIYTKYKKLNNYKQSIDVISIIFNNKTNDYELKMFENVIN</sequence>
<dbReference type="CDD" id="cd20736">
    <property type="entry name" value="PoNe_Nuclease"/>
    <property type="match status" value="1"/>
</dbReference>
<dbReference type="GO" id="GO:0003676">
    <property type="term" value="F:nucleic acid binding"/>
    <property type="evidence" value="ECO:0007669"/>
    <property type="project" value="InterPro"/>
</dbReference>
<proteinExistence type="inferred from homology"/>
<reference evidence="3 4" key="1">
    <citation type="journal article" date="2016" name="Nat. Commun.">
        <title>Thousands of microbial genomes shed light on interconnected biogeochemical processes in an aquifer system.</title>
        <authorList>
            <person name="Anantharaman K."/>
            <person name="Brown C.T."/>
            <person name="Hug L.A."/>
            <person name="Sharon I."/>
            <person name="Castelle C.J."/>
            <person name="Probst A.J."/>
            <person name="Thomas B.C."/>
            <person name="Singh A."/>
            <person name="Wilkins M.J."/>
            <person name="Karaoz U."/>
            <person name="Brodie E.L."/>
            <person name="Williams K.H."/>
            <person name="Hubbard S.S."/>
            <person name="Banfield J.F."/>
        </authorList>
    </citation>
    <scope>NUCLEOTIDE SEQUENCE [LARGE SCALE GENOMIC DNA]</scope>
</reference>
<dbReference type="HAMAP" id="MF_00048">
    <property type="entry name" value="UPF0102"/>
    <property type="match status" value="1"/>
</dbReference>
<accession>A0A1F7HKA0</accession>
<gene>
    <name evidence="3" type="ORF">A3F29_01760</name>
</gene>
<dbReference type="Pfam" id="PF02021">
    <property type="entry name" value="UPF0102"/>
    <property type="match status" value="1"/>
</dbReference>
<evidence type="ECO:0000313" key="4">
    <source>
        <dbReference type="Proteomes" id="UP000177199"/>
    </source>
</evidence>
<dbReference type="PANTHER" id="PTHR34039">
    <property type="entry name" value="UPF0102 PROTEIN YRAN"/>
    <property type="match status" value="1"/>
</dbReference>
<organism evidence="3 4">
    <name type="scientific">Candidatus Roizmanbacteria bacterium RIFCSPHIGHO2_12_FULL_33_9</name>
    <dbReference type="NCBI Taxonomy" id="1802045"/>
    <lineage>
        <taxon>Bacteria</taxon>
        <taxon>Candidatus Roizmaniibacteriota</taxon>
    </lineage>
</organism>
<dbReference type="AlphaFoldDB" id="A0A1F7HKA0"/>
<dbReference type="Proteomes" id="UP000177199">
    <property type="component" value="Unassembled WGS sequence"/>
</dbReference>
<dbReference type="Gene3D" id="3.40.1350.10">
    <property type="match status" value="1"/>
</dbReference>
<evidence type="ECO:0000313" key="3">
    <source>
        <dbReference type="EMBL" id="OGK31202.1"/>
    </source>
</evidence>
<evidence type="ECO:0000256" key="1">
    <source>
        <dbReference type="ARBA" id="ARBA00006738"/>
    </source>
</evidence>
<dbReference type="PANTHER" id="PTHR34039:SF1">
    <property type="entry name" value="UPF0102 PROTEIN YRAN"/>
    <property type="match status" value="1"/>
</dbReference>
<dbReference type="SUPFAM" id="SSF52980">
    <property type="entry name" value="Restriction endonuclease-like"/>
    <property type="match status" value="1"/>
</dbReference>
<dbReference type="InterPro" id="IPR003509">
    <property type="entry name" value="UPF0102_YraN-like"/>
</dbReference>
<protein>
    <recommendedName>
        <fullName evidence="2">UPF0102 protein A3F29_01760</fullName>
    </recommendedName>
</protein>
<name>A0A1F7HKA0_9BACT</name>